<sequence>MVGILKRAWLPLVIAAALVVGGLITYRLHGIFGARSVSTGDQVEVIVPISVKQVRYEVFGPVGTVGLVNYLDEDAQPRRASFATLPWSHTLTTTLPGVFANVVAQGNSDMIGCRIVVNGEVRDEQSVSGLNAQTFCLVKAA</sequence>
<dbReference type="InterPro" id="IPR008693">
    <property type="entry name" value="MmpS"/>
</dbReference>
<gene>
    <name evidence="7" type="ORF">F0Q45_08795</name>
</gene>
<evidence type="ECO:0000256" key="2">
    <source>
        <dbReference type="ARBA" id="ARBA00007531"/>
    </source>
</evidence>
<evidence type="ECO:0000256" key="5">
    <source>
        <dbReference type="ARBA" id="ARBA00022989"/>
    </source>
</evidence>
<proteinExistence type="inferred from homology"/>
<evidence type="ECO:0000256" key="3">
    <source>
        <dbReference type="ARBA" id="ARBA00022475"/>
    </source>
</evidence>
<comment type="subcellular location">
    <subcellularLocation>
        <location evidence="1">Cell membrane</location>
    </subcellularLocation>
</comment>
<dbReference type="Pfam" id="PF05423">
    <property type="entry name" value="Mycobact_memb"/>
    <property type="match status" value="1"/>
</dbReference>
<evidence type="ECO:0000313" key="7">
    <source>
        <dbReference type="EMBL" id="KAA1250621.1"/>
    </source>
</evidence>
<keyword evidence="4" id="KW-0812">Transmembrane</keyword>
<dbReference type="EMBL" id="VTZN01000038">
    <property type="protein sequence ID" value="KAA1250621.1"/>
    <property type="molecule type" value="Genomic_DNA"/>
</dbReference>
<organism evidence="7 8">
    <name type="scientific">Mycobacterium simiae</name>
    <name type="common">Mycobacterium habana</name>
    <dbReference type="NCBI Taxonomy" id="1784"/>
    <lineage>
        <taxon>Bacteria</taxon>
        <taxon>Bacillati</taxon>
        <taxon>Actinomycetota</taxon>
        <taxon>Actinomycetes</taxon>
        <taxon>Mycobacteriales</taxon>
        <taxon>Mycobacteriaceae</taxon>
        <taxon>Mycobacterium</taxon>
        <taxon>Mycobacterium simiae complex</taxon>
    </lineage>
</organism>
<dbReference type="GO" id="GO:0005886">
    <property type="term" value="C:plasma membrane"/>
    <property type="evidence" value="ECO:0007669"/>
    <property type="project" value="UniProtKB-SubCell"/>
</dbReference>
<dbReference type="OrthoDB" id="3398257at2"/>
<dbReference type="InterPro" id="IPR038468">
    <property type="entry name" value="MmpS_C"/>
</dbReference>
<evidence type="ECO:0000256" key="6">
    <source>
        <dbReference type="ARBA" id="ARBA00023136"/>
    </source>
</evidence>
<keyword evidence="6" id="KW-0472">Membrane</keyword>
<keyword evidence="3" id="KW-1003">Cell membrane</keyword>
<dbReference type="Gene3D" id="2.60.40.2880">
    <property type="entry name" value="MmpS1-5, C-terminal soluble domain"/>
    <property type="match status" value="1"/>
</dbReference>
<keyword evidence="5" id="KW-1133">Transmembrane helix</keyword>
<dbReference type="AlphaFoldDB" id="A0A5B1BRG2"/>
<comment type="similarity">
    <text evidence="2">Belongs to the MmpS family.</text>
</comment>
<keyword evidence="8" id="KW-1185">Reference proteome</keyword>
<name>A0A5B1BRG2_MYCSI</name>
<evidence type="ECO:0000313" key="8">
    <source>
        <dbReference type="Proteomes" id="UP000324701"/>
    </source>
</evidence>
<evidence type="ECO:0000256" key="4">
    <source>
        <dbReference type="ARBA" id="ARBA00022692"/>
    </source>
</evidence>
<protein>
    <submittedName>
        <fullName evidence="7">Transport acessory protein MmpS</fullName>
    </submittedName>
</protein>
<reference evidence="7 8" key="1">
    <citation type="submission" date="2019-09" db="EMBL/GenBank/DDBJ databases">
        <title>Report of infection by Mycobacterium simiae a patient suffering from pulmonary tuberculosis.</title>
        <authorList>
            <person name="Mohanty P.S."/>
            <person name="Bansal A.K."/>
            <person name="Singh H."/>
            <person name="Sharma S."/>
            <person name="Patil S.A."/>
            <person name="Upadhaya P."/>
            <person name="Singh P.K."/>
            <person name="Kumar D."/>
            <person name="Kumar S."/>
            <person name="Singh R.K."/>
            <person name="Chaudhary B."/>
        </authorList>
    </citation>
    <scope>NUCLEOTIDE SEQUENCE [LARGE SCALE GENOMIC DNA]</scope>
    <source>
        <strain evidence="7 8">JAL-560-SIM</strain>
    </source>
</reference>
<evidence type="ECO:0000256" key="1">
    <source>
        <dbReference type="ARBA" id="ARBA00004236"/>
    </source>
</evidence>
<comment type="caution">
    <text evidence="7">The sequence shown here is derived from an EMBL/GenBank/DDBJ whole genome shotgun (WGS) entry which is preliminary data.</text>
</comment>
<dbReference type="Proteomes" id="UP000324701">
    <property type="component" value="Unassembled WGS sequence"/>
</dbReference>
<dbReference type="RefSeq" id="WP_149653590.1">
    <property type="nucleotide sequence ID" value="NZ_VTZN01000038.1"/>
</dbReference>
<accession>A0A5B1BRG2</accession>